<dbReference type="GO" id="GO:0003824">
    <property type="term" value="F:catalytic activity"/>
    <property type="evidence" value="ECO:0007669"/>
    <property type="project" value="InterPro"/>
</dbReference>
<dbReference type="EMBL" id="CAJNRE010015340">
    <property type="protein sequence ID" value="CAF2136464.1"/>
    <property type="molecule type" value="Genomic_DNA"/>
</dbReference>
<dbReference type="Proteomes" id="UP000663824">
    <property type="component" value="Unassembled WGS sequence"/>
</dbReference>
<sequence length="113" mass="13311">MEYNENEELFSEFHVMSYNIQSLGKPRNNFANLEAFRTYMKRQSHQPHIICLQETFLDSQHLDKSVEIKHYKLFRCDDNSNRAGIITYARNDVKSTLILSNSDLQLLIVQVTI</sequence>
<dbReference type="AlphaFoldDB" id="A0A816WHK4"/>
<feature type="non-terminal residue" evidence="2">
    <location>
        <position position="113"/>
    </location>
</feature>
<comment type="caution">
    <text evidence="2">The sequence shown here is derived from an EMBL/GenBank/DDBJ whole genome shotgun (WGS) entry which is preliminary data.</text>
</comment>
<protein>
    <recommendedName>
        <fullName evidence="1">Endonuclease/exonuclease/phosphatase domain-containing protein</fullName>
    </recommendedName>
</protein>
<dbReference type="InterPro" id="IPR005135">
    <property type="entry name" value="Endo/exonuclease/phosphatase"/>
</dbReference>
<accession>A0A816WHK4</accession>
<gene>
    <name evidence="2" type="ORF">MBJ925_LOCUS28690</name>
</gene>
<organism evidence="2 3">
    <name type="scientific">Rotaria magnacalcarata</name>
    <dbReference type="NCBI Taxonomy" id="392030"/>
    <lineage>
        <taxon>Eukaryota</taxon>
        <taxon>Metazoa</taxon>
        <taxon>Spiralia</taxon>
        <taxon>Gnathifera</taxon>
        <taxon>Rotifera</taxon>
        <taxon>Eurotatoria</taxon>
        <taxon>Bdelloidea</taxon>
        <taxon>Philodinida</taxon>
        <taxon>Philodinidae</taxon>
        <taxon>Rotaria</taxon>
    </lineage>
</organism>
<dbReference type="SUPFAM" id="SSF56219">
    <property type="entry name" value="DNase I-like"/>
    <property type="match status" value="1"/>
</dbReference>
<evidence type="ECO:0000313" key="3">
    <source>
        <dbReference type="Proteomes" id="UP000663824"/>
    </source>
</evidence>
<name>A0A816WHK4_9BILA</name>
<reference evidence="2" key="1">
    <citation type="submission" date="2021-02" db="EMBL/GenBank/DDBJ databases">
        <authorList>
            <person name="Nowell W R."/>
        </authorList>
    </citation>
    <scope>NUCLEOTIDE SEQUENCE</scope>
</reference>
<evidence type="ECO:0000313" key="2">
    <source>
        <dbReference type="EMBL" id="CAF2136464.1"/>
    </source>
</evidence>
<dbReference type="Pfam" id="PF03372">
    <property type="entry name" value="Exo_endo_phos"/>
    <property type="match status" value="1"/>
</dbReference>
<proteinExistence type="predicted"/>
<evidence type="ECO:0000259" key="1">
    <source>
        <dbReference type="Pfam" id="PF03372"/>
    </source>
</evidence>
<dbReference type="InterPro" id="IPR036691">
    <property type="entry name" value="Endo/exonu/phosph_ase_sf"/>
</dbReference>
<dbReference type="Gene3D" id="3.60.10.10">
    <property type="entry name" value="Endonuclease/exonuclease/phosphatase"/>
    <property type="match status" value="1"/>
</dbReference>
<feature type="domain" description="Endonuclease/exonuclease/phosphatase" evidence="1">
    <location>
        <begin position="16"/>
        <end position="98"/>
    </location>
</feature>